<sequence>MQYTRSQWLCLSLPVLITGQISLAGLALFLDAEVWTLHIVFGFLLLLPIAFITTSSRARGLREKAWLVAVLYAVQVTLGALIESASYWPIAIHFINALLLLLASIILASDSITESKYSMH</sequence>
<gene>
    <name evidence="2" type="ORF">FKG94_16280</name>
</gene>
<name>A0A545TAD4_9GAMM</name>
<keyword evidence="3" id="KW-1185">Reference proteome</keyword>
<protein>
    <submittedName>
        <fullName evidence="2">Uncharacterized protein</fullName>
    </submittedName>
</protein>
<feature type="transmembrane region" description="Helical" evidence="1">
    <location>
        <begin position="88"/>
        <end position="109"/>
    </location>
</feature>
<proteinExistence type="predicted"/>
<keyword evidence="1" id="KW-0812">Transmembrane</keyword>
<evidence type="ECO:0000313" key="3">
    <source>
        <dbReference type="Proteomes" id="UP000319732"/>
    </source>
</evidence>
<dbReference type="EMBL" id="VHSG01000017">
    <property type="protein sequence ID" value="TQV74165.1"/>
    <property type="molecule type" value="Genomic_DNA"/>
</dbReference>
<dbReference type="InterPro" id="IPR046192">
    <property type="entry name" value="DUF6220"/>
</dbReference>
<dbReference type="Proteomes" id="UP000319732">
    <property type="component" value="Unassembled WGS sequence"/>
</dbReference>
<keyword evidence="1" id="KW-0472">Membrane</keyword>
<dbReference type="RefSeq" id="WP_142905388.1">
    <property type="nucleotide sequence ID" value="NZ_ML660096.1"/>
</dbReference>
<keyword evidence="1" id="KW-1133">Transmembrane helix</keyword>
<organism evidence="2 3">
    <name type="scientific">Exilibacterium tricleocarpae</name>
    <dbReference type="NCBI Taxonomy" id="2591008"/>
    <lineage>
        <taxon>Bacteria</taxon>
        <taxon>Pseudomonadati</taxon>
        <taxon>Pseudomonadota</taxon>
        <taxon>Gammaproteobacteria</taxon>
        <taxon>Cellvibrionales</taxon>
        <taxon>Cellvibrionaceae</taxon>
        <taxon>Exilibacterium</taxon>
    </lineage>
</organism>
<dbReference type="Pfam" id="PF19728">
    <property type="entry name" value="DUF6220"/>
    <property type="match status" value="1"/>
</dbReference>
<accession>A0A545TAD4</accession>
<evidence type="ECO:0000313" key="2">
    <source>
        <dbReference type="EMBL" id="TQV74165.1"/>
    </source>
</evidence>
<feature type="transmembrane region" description="Helical" evidence="1">
    <location>
        <begin position="65"/>
        <end position="82"/>
    </location>
</feature>
<feature type="transmembrane region" description="Helical" evidence="1">
    <location>
        <begin position="34"/>
        <end position="53"/>
    </location>
</feature>
<evidence type="ECO:0000256" key="1">
    <source>
        <dbReference type="SAM" id="Phobius"/>
    </source>
</evidence>
<dbReference type="AlphaFoldDB" id="A0A545TAD4"/>
<comment type="caution">
    <text evidence="2">The sequence shown here is derived from an EMBL/GenBank/DDBJ whole genome shotgun (WGS) entry which is preliminary data.</text>
</comment>
<reference evidence="2 3" key="1">
    <citation type="submission" date="2019-06" db="EMBL/GenBank/DDBJ databases">
        <title>Whole genome sequence for Cellvibrionaceae sp. R142.</title>
        <authorList>
            <person name="Wang G."/>
        </authorList>
    </citation>
    <scope>NUCLEOTIDE SEQUENCE [LARGE SCALE GENOMIC DNA]</scope>
    <source>
        <strain evidence="2 3">R142</strain>
    </source>
</reference>